<protein>
    <recommendedName>
        <fullName evidence="4">Secreted protein</fullName>
    </recommendedName>
</protein>
<dbReference type="eggNOG" id="ENOG50317X8">
    <property type="taxonomic scope" value="Bacteria"/>
</dbReference>
<keyword evidence="3" id="KW-1185">Reference proteome</keyword>
<evidence type="ECO:0008006" key="4">
    <source>
        <dbReference type="Google" id="ProtNLM"/>
    </source>
</evidence>
<accession>E6WSU7</accession>
<name>E6WSU7_PSEUU</name>
<proteinExistence type="predicted"/>
<dbReference type="RefSeq" id="WP_013535212.1">
    <property type="nucleotide sequence ID" value="NC_014924.1"/>
</dbReference>
<dbReference type="OrthoDB" id="6025706at2"/>
<sequence>MNTKLSILAVLLAGAATSAHAAGNASPLPGCTELGADREVVRAGSTTSMALRDGDSHYLLTFRGDCGSLATTNTLKIVAEGTENRLCPSDTVVRTRRDDCKVARVEEISAEQFAVRKRRAR</sequence>
<keyword evidence="1" id="KW-0732">Signal</keyword>
<evidence type="ECO:0000256" key="1">
    <source>
        <dbReference type="SAM" id="SignalP"/>
    </source>
</evidence>
<dbReference type="HOGENOM" id="CLU_161412_0_0_6"/>
<reference evidence="2 3" key="1">
    <citation type="submission" date="2011-01" db="EMBL/GenBank/DDBJ databases">
        <title>Complete sequence of Pseudoxanthomonas suwonensis 11-1.</title>
        <authorList>
            <consortium name="US DOE Joint Genome Institute"/>
            <person name="Lucas S."/>
            <person name="Copeland A."/>
            <person name="Lapidus A."/>
            <person name="Cheng J.-F."/>
            <person name="Goodwin L."/>
            <person name="Pitluck S."/>
            <person name="Teshima H."/>
            <person name="Detter J.C."/>
            <person name="Han C."/>
            <person name="Tapia R."/>
            <person name="Land M."/>
            <person name="Hauser L."/>
            <person name="Kyrpides N."/>
            <person name="Ivanova N."/>
            <person name="Ovchinnikova G."/>
            <person name="Siebers A.K."/>
            <person name="Allgaier M."/>
            <person name="Thelen M.P."/>
            <person name="Hugenholtz P."/>
            <person name="Gladden J."/>
            <person name="Woyke T."/>
        </authorList>
    </citation>
    <scope>NUCLEOTIDE SEQUENCE [LARGE SCALE GENOMIC DNA]</scope>
    <source>
        <strain evidence="3">11-1</strain>
    </source>
</reference>
<organism evidence="2 3">
    <name type="scientific">Pseudoxanthomonas suwonensis (strain 11-1)</name>
    <dbReference type="NCBI Taxonomy" id="743721"/>
    <lineage>
        <taxon>Bacteria</taxon>
        <taxon>Pseudomonadati</taxon>
        <taxon>Pseudomonadota</taxon>
        <taxon>Gammaproteobacteria</taxon>
        <taxon>Lysobacterales</taxon>
        <taxon>Lysobacteraceae</taxon>
        <taxon>Pseudoxanthomonas</taxon>
    </lineage>
</organism>
<dbReference type="KEGG" id="psu:Psesu_1537"/>
<dbReference type="AlphaFoldDB" id="E6WSU7"/>
<feature type="chain" id="PRO_5003215057" description="Secreted protein" evidence="1">
    <location>
        <begin position="22"/>
        <end position="121"/>
    </location>
</feature>
<gene>
    <name evidence="2" type="ordered locus">Psesu_1537</name>
</gene>
<evidence type="ECO:0000313" key="3">
    <source>
        <dbReference type="Proteomes" id="UP000008632"/>
    </source>
</evidence>
<evidence type="ECO:0000313" key="2">
    <source>
        <dbReference type="EMBL" id="ADV27384.1"/>
    </source>
</evidence>
<dbReference type="EMBL" id="CP002446">
    <property type="protein sequence ID" value="ADV27384.1"/>
    <property type="molecule type" value="Genomic_DNA"/>
</dbReference>
<feature type="signal peptide" evidence="1">
    <location>
        <begin position="1"/>
        <end position="21"/>
    </location>
</feature>
<dbReference type="Proteomes" id="UP000008632">
    <property type="component" value="Chromosome"/>
</dbReference>